<organism evidence="8 9">
    <name type="scientific">Marinobacterium nitratireducens</name>
    <dbReference type="NCBI Taxonomy" id="518897"/>
    <lineage>
        <taxon>Bacteria</taxon>
        <taxon>Pseudomonadati</taxon>
        <taxon>Pseudomonadota</taxon>
        <taxon>Gammaproteobacteria</taxon>
        <taxon>Oceanospirillales</taxon>
        <taxon>Oceanospirillaceae</taxon>
        <taxon>Marinobacterium</taxon>
    </lineage>
</organism>
<evidence type="ECO:0000313" key="9">
    <source>
        <dbReference type="Proteomes" id="UP000599578"/>
    </source>
</evidence>
<comment type="subcellular location">
    <subcellularLocation>
        <location evidence="1">Membrane</location>
        <topology evidence="1">Multi-pass membrane protein</topology>
    </subcellularLocation>
</comment>
<feature type="compositionally biased region" description="Basic and acidic residues" evidence="6">
    <location>
        <begin position="371"/>
        <end position="381"/>
    </location>
</feature>
<keyword evidence="5 7" id="KW-0472">Membrane</keyword>
<dbReference type="RefSeq" id="WP_188857832.1">
    <property type="nucleotide sequence ID" value="NZ_BMLT01000001.1"/>
</dbReference>
<dbReference type="EMBL" id="BMLT01000001">
    <property type="protein sequence ID" value="GGO76709.1"/>
    <property type="molecule type" value="Genomic_DNA"/>
</dbReference>
<evidence type="ECO:0000256" key="1">
    <source>
        <dbReference type="ARBA" id="ARBA00004141"/>
    </source>
</evidence>
<dbReference type="Pfam" id="PF01594">
    <property type="entry name" value="AI-2E_transport"/>
    <property type="match status" value="1"/>
</dbReference>
<evidence type="ECO:0000256" key="5">
    <source>
        <dbReference type="ARBA" id="ARBA00023136"/>
    </source>
</evidence>
<dbReference type="InterPro" id="IPR002549">
    <property type="entry name" value="AI-2E-like"/>
</dbReference>
<evidence type="ECO:0000313" key="8">
    <source>
        <dbReference type="EMBL" id="GGO76709.1"/>
    </source>
</evidence>
<dbReference type="Proteomes" id="UP000599578">
    <property type="component" value="Unassembled WGS sequence"/>
</dbReference>
<feature type="transmembrane region" description="Helical" evidence="7">
    <location>
        <begin position="220"/>
        <end position="245"/>
    </location>
</feature>
<evidence type="ECO:0000256" key="7">
    <source>
        <dbReference type="SAM" id="Phobius"/>
    </source>
</evidence>
<reference evidence="8 9" key="1">
    <citation type="journal article" date="2014" name="Int. J. Syst. Evol. Microbiol.">
        <title>Complete genome sequence of Corynebacterium casei LMG S-19264T (=DSM 44701T), isolated from a smear-ripened cheese.</title>
        <authorList>
            <consortium name="US DOE Joint Genome Institute (JGI-PGF)"/>
            <person name="Walter F."/>
            <person name="Albersmeier A."/>
            <person name="Kalinowski J."/>
            <person name="Ruckert C."/>
        </authorList>
    </citation>
    <scope>NUCLEOTIDE SEQUENCE [LARGE SCALE GENOMIC DNA]</scope>
    <source>
        <strain evidence="8 9">CGMCC 1.7286</strain>
    </source>
</reference>
<evidence type="ECO:0000256" key="4">
    <source>
        <dbReference type="ARBA" id="ARBA00022989"/>
    </source>
</evidence>
<proteinExistence type="inferred from homology"/>
<keyword evidence="4 7" id="KW-1133">Transmembrane helix</keyword>
<dbReference type="AlphaFoldDB" id="A0A917Z7N0"/>
<comment type="caution">
    <text evidence="8">The sequence shown here is derived from an EMBL/GenBank/DDBJ whole genome shotgun (WGS) entry which is preliminary data.</text>
</comment>
<keyword evidence="9" id="KW-1185">Reference proteome</keyword>
<feature type="transmembrane region" description="Helical" evidence="7">
    <location>
        <begin position="320"/>
        <end position="350"/>
    </location>
</feature>
<feature type="transmembrane region" description="Helical" evidence="7">
    <location>
        <begin position="251"/>
        <end position="277"/>
    </location>
</feature>
<gene>
    <name evidence="8" type="ORF">GCM10011348_04560</name>
</gene>
<feature type="transmembrane region" description="Helical" evidence="7">
    <location>
        <begin position="170"/>
        <end position="199"/>
    </location>
</feature>
<feature type="transmembrane region" description="Helical" evidence="7">
    <location>
        <begin position="43"/>
        <end position="58"/>
    </location>
</feature>
<feature type="transmembrane region" description="Helical" evidence="7">
    <location>
        <begin position="70"/>
        <end position="90"/>
    </location>
</feature>
<sequence>MQLDSAELKKLVSRDLMDMFIRLGVIVLLLVLCARIFSPFAGLLTWALILAVALYPLHQRMANAMGGRQGRASTLMVLIFVLLLVVPTAMLGTSLANHIFETYAAIESKTLSIKPPAEAVAQWPLIGERVYQAWSSLSADIPAFVAAHHEQIRAYARAGLSFAGGIAGDVLLLLGALIVAGVMMAYAVPGSAAIGRIIGRFAGPKEGPRLHKLSTATIRSVAVGVVGVAFIQGILMGLAFLLAGIPAAGFWALVTLIFGILQLPGLLIALPAIGYVWSLGDGSTVANVIYTVLILGAALADNFLKPMLLGRGVEAPMPIILLGALGGMLASGIVGLFVGATLLAVGYVVFMEWVHFSEEQKAAQQQAQDEPATRAPDDSGN</sequence>
<evidence type="ECO:0000256" key="6">
    <source>
        <dbReference type="SAM" id="MobiDB-lite"/>
    </source>
</evidence>
<protein>
    <submittedName>
        <fullName evidence="8">AI-2E family transporter</fullName>
    </submittedName>
</protein>
<feature type="region of interest" description="Disordered" evidence="6">
    <location>
        <begin position="362"/>
        <end position="381"/>
    </location>
</feature>
<dbReference type="GO" id="GO:0016020">
    <property type="term" value="C:membrane"/>
    <property type="evidence" value="ECO:0007669"/>
    <property type="project" value="UniProtKB-SubCell"/>
</dbReference>
<feature type="transmembrane region" description="Helical" evidence="7">
    <location>
        <begin position="284"/>
        <end position="300"/>
    </location>
</feature>
<name>A0A917Z7N0_9GAMM</name>
<evidence type="ECO:0000256" key="2">
    <source>
        <dbReference type="ARBA" id="ARBA00009773"/>
    </source>
</evidence>
<evidence type="ECO:0000256" key="3">
    <source>
        <dbReference type="ARBA" id="ARBA00022692"/>
    </source>
</evidence>
<comment type="similarity">
    <text evidence="2">Belongs to the autoinducer-2 exporter (AI-2E) (TC 2.A.86) family.</text>
</comment>
<keyword evidence="3 7" id="KW-0812">Transmembrane</keyword>
<accession>A0A917Z7N0</accession>